<accession>A0ABT8STY8</accession>
<protein>
    <submittedName>
        <fullName evidence="2">CYTH domain-containing protein</fullName>
    </submittedName>
</protein>
<comment type="caution">
    <text evidence="2">The sequence shown here is derived from an EMBL/GenBank/DDBJ whole genome shotgun (WGS) entry which is preliminary data.</text>
</comment>
<evidence type="ECO:0000313" key="2">
    <source>
        <dbReference type="EMBL" id="MDO1581909.1"/>
    </source>
</evidence>
<dbReference type="RefSeq" id="WP_302076069.1">
    <property type="nucleotide sequence ID" value="NZ_JAUKWQ010000002.1"/>
</dbReference>
<dbReference type="EMBL" id="JAUKWQ010000002">
    <property type="protein sequence ID" value="MDO1581909.1"/>
    <property type="molecule type" value="Genomic_DNA"/>
</dbReference>
<evidence type="ECO:0000313" key="3">
    <source>
        <dbReference type="Proteomes" id="UP001169006"/>
    </source>
</evidence>
<reference evidence="2" key="2">
    <citation type="submission" date="2023-07" db="EMBL/GenBank/DDBJ databases">
        <authorList>
            <person name="Sun H."/>
        </authorList>
    </citation>
    <scope>NUCLEOTIDE SEQUENCE</scope>
    <source>
        <strain evidence="2">05753</strain>
    </source>
</reference>
<dbReference type="InterPro" id="IPR012042">
    <property type="entry name" value="NeuTTM/CthTTM-like"/>
</dbReference>
<dbReference type="CDD" id="cd07891">
    <property type="entry name" value="CYTH-like_CthTTM-like_1"/>
    <property type="match status" value="1"/>
</dbReference>
<dbReference type="Proteomes" id="UP001169006">
    <property type="component" value="Unassembled WGS sequence"/>
</dbReference>
<evidence type="ECO:0000259" key="1">
    <source>
        <dbReference type="PROSITE" id="PS51707"/>
    </source>
</evidence>
<dbReference type="SMART" id="SM01118">
    <property type="entry name" value="CYTH"/>
    <property type="match status" value="1"/>
</dbReference>
<dbReference type="PANTHER" id="PTHR40114">
    <property type="entry name" value="SLR0698 PROTEIN"/>
    <property type="match status" value="1"/>
</dbReference>
<keyword evidence="3" id="KW-1185">Reference proteome</keyword>
<proteinExistence type="predicted"/>
<dbReference type="Gene3D" id="2.40.320.10">
    <property type="entry name" value="Hypothetical Protein Pfu-838710-001"/>
    <property type="match status" value="1"/>
</dbReference>
<reference evidence="2" key="1">
    <citation type="journal article" date="2015" name="Int. J. Syst. Evol. Microbiol.">
        <title>Rhizobium oryzicola sp. nov., potential plant-growth-promoting endophytic bacteria isolated from rice roots.</title>
        <authorList>
            <person name="Zhang X.X."/>
            <person name="Gao J.S."/>
            <person name="Cao Y.H."/>
            <person name="Sheirdil R.A."/>
            <person name="Wang X.C."/>
            <person name="Zhang L."/>
        </authorList>
    </citation>
    <scope>NUCLEOTIDE SEQUENCE</scope>
    <source>
        <strain evidence="2">05753</strain>
    </source>
</reference>
<organism evidence="2 3">
    <name type="scientific">Rhizobium oryzicola</name>
    <dbReference type="NCBI Taxonomy" id="1232668"/>
    <lineage>
        <taxon>Bacteria</taxon>
        <taxon>Pseudomonadati</taxon>
        <taxon>Pseudomonadota</taxon>
        <taxon>Alphaproteobacteria</taxon>
        <taxon>Hyphomicrobiales</taxon>
        <taxon>Rhizobiaceae</taxon>
        <taxon>Rhizobium/Agrobacterium group</taxon>
        <taxon>Rhizobium</taxon>
    </lineage>
</organism>
<gene>
    <name evidence="2" type="ORF">Q2T52_07360</name>
</gene>
<dbReference type="PIRSF" id="PIRSF016487">
    <property type="entry name" value="CYTH_UCP016487"/>
    <property type="match status" value="1"/>
</dbReference>
<sequence>MPKEIERKFLVQSQDWRSQVASSFQFVQGYVAIGEDRSVRVRLIDGQSARLTIKIGRNLLARDEYEYDIPIEHGEDLIRAAIGNVIEKTRYRVPYEGFTWEVDVFQGFYHGLVVAEVELESEDQSPAIPQWIGKEVTGDWRYSNMVMATQDMGKELGHGVYHPPL</sequence>
<dbReference type="SUPFAM" id="SSF55154">
    <property type="entry name" value="CYTH-like phosphatases"/>
    <property type="match status" value="1"/>
</dbReference>
<dbReference type="PANTHER" id="PTHR40114:SF1">
    <property type="entry name" value="SLR0698 PROTEIN"/>
    <property type="match status" value="1"/>
</dbReference>
<dbReference type="PROSITE" id="PS51707">
    <property type="entry name" value="CYTH"/>
    <property type="match status" value="1"/>
</dbReference>
<dbReference type="InterPro" id="IPR033469">
    <property type="entry name" value="CYTH-like_dom_sf"/>
</dbReference>
<dbReference type="InterPro" id="IPR023577">
    <property type="entry name" value="CYTH_domain"/>
</dbReference>
<name>A0ABT8STY8_9HYPH</name>
<dbReference type="Pfam" id="PF01928">
    <property type="entry name" value="CYTH"/>
    <property type="match status" value="1"/>
</dbReference>
<feature type="domain" description="CYTH" evidence="1">
    <location>
        <begin position="2"/>
        <end position="149"/>
    </location>
</feature>